<dbReference type="NCBIfam" id="TIGR03083">
    <property type="entry name" value="maleylpyruvate isomerase family mycothiol-dependent enzyme"/>
    <property type="match status" value="1"/>
</dbReference>
<keyword evidence="2" id="KW-0413">Isomerase</keyword>
<evidence type="ECO:0000313" key="3">
    <source>
        <dbReference type="Proteomes" id="UP001300763"/>
    </source>
</evidence>
<dbReference type="GO" id="GO:0016853">
    <property type="term" value="F:isomerase activity"/>
    <property type="evidence" value="ECO:0007669"/>
    <property type="project" value="UniProtKB-KW"/>
</dbReference>
<protein>
    <submittedName>
        <fullName evidence="2">Maleylpyruvate isomerase family mycothiol-dependent enzyme</fullName>
    </submittedName>
</protein>
<dbReference type="Gene3D" id="1.20.120.450">
    <property type="entry name" value="dinb family like domain"/>
    <property type="match status" value="1"/>
</dbReference>
<dbReference type="InterPro" id="IPR034660">
    <property type="entry name" value="DinB/YfiT-like"/>
</dbReference>
<organism evidence="2 3">
    <name type="scientific">Actinomycetospora lemnae</name>
    <dbReference type="NCBI Taxonomy" id="3019891"/>
    <lineage>
        <taxon>Bacteria</taxon>
        <taxon>Bacillati</taxon>
        <taxon>Actinomycetota</taxon>
        <taxon>Actinomycetes</taxon>
        <taxon>Pseudonocardiales</taxon>
        <taxon>Pseudonocardiaceae</taxon>
        <taxon>Actinomycetospora</taxon>
    </lineage>
</organism>
<accession>A0ABT5SUB3</accession>
<gene>
    <name evidence="2" type="ORF">PGB27_08190</name>
</gene>
<dbReference type="EMBL" id="JAQZAO010000003">
    <property type="protein sequence ID" value="MDD7965328.1"/>
    <property type="molecule type" value="Genomic_DNA"/>
</dbReference>
<comment type="caution">
    <text evidence="2">The sequence shown here is derived from an EMBL/GenBank/DDBJ whole genome shotgun (WGS) entry which is preliminary data.</text>
</comment>
<dbReference type="Pfam" id="PF11716">
    <property type="entry name" value="MDMPI_N"/>
    <property type="match status" value="1"/>
</dbReference>
<feature type="domain" description="Mycothiol-dependent maleylpyruvate isomerase metal-binding" evidence="1">
    <location>
        <begin position="8"/>
        <end position="96"/>
    </location>
</feature>
<reference evidence="2 3" key="1">
    <citation type="submission" date="2023-02" db="EMBL/GenBank/DDBJ databases">
        <title>Genome sequencing required for Actinomycetospora new species description.</title>
        <authorList>
            <person name="Saimee Y."/>
            <person name="Duangmal K."/>
        </authorList>
    </citation>
    <scope>NUCLEOTIDE SEQUENCE [LARGE SCALE GENOMIC DNA]</scope>
    <source>
        <strain evidence="2 3">DW7H6</strain>
    </source>
</reference>
<keyword evidence="3" id="KW-1185">Reference proteome</keyword>
<sequence length="207" mass="22112">MDDVWTMVHAERAALVEDLRGVDAARWDTPSACAGWSVHDVVAHLVDSARTTKLGFVAALVRARFDFDRLNERGVARERGAAPAETLERLARVVTRTGSPPAPLDTRLVEEVVHGEDVRRPLGLAHTYPIDAVVRALRLQVRTPASFGGAKERMAPLRLRATDADVVIGDGPEVRGTALALLLAVSGRPVRPDELAGPGLAALVAGS</sequence>
<dbReference type="RefSeq" id="WP_274199870.1">
    <property type="nucleotide sequence ID" value="NZ_JAQZAO010000003.1"/>
</dbReference>
<proteinExistence type="predicted"/>
<name>A0ABT5SUB3_9PSEU</name>
<dbReference type="InterPro" id="IPR024344">
    <property type="entry name" value="MDMPI_metal-binding"/>
</dbReference>
<dbReference type="SUPFAM" id="SSF109854">
    <property type="entry name" value="DinB/YfiT-like putative metalloenzymes"/>
    <property type="match status" value="1"/>
</dbReference>
<dbReference type="InterPro" id="IPR017517">
    <property type="entry name" value="Maleyloyr_isom"/>
</dbReference>
<evidence type="ECO:0000259" key="1">
    <source>
        <dbReference type="Pfam" id="PF11716"/>
    </source>
</evidence>
<evidence type="ECO:0000313" key="2">
    <source>
        <dbReference type="EMBL" id="MDD7965328.1"/>
    </source>
</evidence>
<dbReference type="Proteomes" id="UP001300763">
    <property type="component" value="Unassembled WGS sequence"/>
</dbReference>